<evidence type="ECO:0000256" key="1">
    <source>
        <dbReference type="SAM" id="SignalP"/>
    </source>
</evidence>
<evidence type="ECO:0000313" key="3">
    <source>
        <dbReference type="Proteomes" id="UP000273405"/>
    </source>
</evidence>
<dbReference type="GO" id="GO:0008233">
    <property type="term" value="F:peptidase activity"/>
    <property type="evidence" value="ECO:0007669"/>
    <property type="project" value="UniProtKB-KW"/>
</dbReference>
<sequence length="71" mass="7284">MALRRTLTLMLCAITGASLVATAVPSSAAPGFTISPLRTSDSIQSTSGFVVHLKDRSASAQRVRTAHAASA</sequence>
<feature type="non-terminal residue" evidence="2">
    <location>
        <position position="71"/>
    </location>
</feature>
<dbReference type="EMBL" id="RAWG01000739">
    <property type="protein sequence ID" value="RKH23171.1"/>
    <property type="molecule type" value="Genomic_DNA"/>
</dbReference>
<evidence type="ECO:0000313" key="2">
    <source>
        <dbReference type="EMBL" id="RKH23171.1"/>
    </source>
</evidence>
<reference evidence="3" key="1">
    <citation type="submission" date="2018-09" db="EMBL/GenBank/DDBJ databases">
        <authorList>
            <person name="Livingstone P.G."/>
            <person name="Whitworth D.E."/>
        </authorList>
    </citation>
    <scope>NUCLEOTIDE SEQUENCE [LARGE SCALE GENOMIC DNA]</scope>
    <source>
        <strain evidence="3">CA040B</strain>
    </source>
</reference>
<dbReference type="GO" id="GO:0006508">
    <property type="term" value="P:proteolysis"/>
    <property type="evidence" value="ECO:0007669"/>
    <property type="project" value="UniProtKB-KW"/>
</dbReference>
<dbReference type="AlphaFoldDB" id="A0A3A8M2H0"/>
<keyword evidence="3" id="KW-1185">Reference proteome</keyword>
<keyword evidence="2" id="KW-0645">Protease</keyword>
<keyword evidence="2" id="KW-0378">Hydrolase</keyword>
<gene>
    <name evidence="2" type="ORF">D7X12_41935</name>
</gene>
<comment type="caution">
    <text evidence="2">The sequence shown here is derived from an EMBL/GenBank/DDBJ whole genome shotgun (WGS) entry which is preliminary data.</text>
</comment>
<organism evidence="2 3">
    <name type="scientific">Corallococcus sicarius</name>
    <dbReference type="NCBI Taxonomy" id="2316726"/>
    <lineage>
        <taxon>Bacteria</taxon>
        <taxon>Pseudomonadati</taxon>
        <taxon>Myxococcota</taxon>
        <taxon>Myxococcia</taxon>
        <taxon>Myxococcales</taxon>
        <taxon>Cystobacterineae</taxon>
        <taxon>Myxococcaceae</taxon>
        <taxon>Corallococcus</taxon>
    </lineage>
</organism>
<accession>A0A3A8M2H0</accession>
<protein>
    <submittedName>
        <fullName evidence="2">Serine protease</fullName>
    </submittedName>
</protein>
<feature type="chain" id="PRO_5017307477" evidence="1">
    <location>
        <begin position="29"/>
        <end position="71"/>
    </location>
</feature>
<name>A0A3A8M2H0_9BACT</name>
<feature type="signal peptide" evidence="1">
    <location>
        <begin position="1"/>
        <end position="28"/>
    </location>
</feature>
<dbReference type="Proteomes" id="UP000273405">
    <property type="component" value="Unassembled WGS sequence"/>
</dbReference>
<keyword evidence="1" id="KW-0732">Signal</keyword>
<proteinExistence type="predicted"/>